<evidence type="ECO:0000259" key="9">
    <source>
        <dbReference type="PROSITE" id="PS50112"/>
    </source>
</evidence>
<dbReference type="RefSeq" id="WP_311361606.1">
    <property type="nucleotide sequence ID" value="NZ_JAVRIE010000003.1"/>
</dbReference>
<evidence type="ECO:0000256" key="5">
    <source>
        <dbReference type="ARBA" id="ARBA00022777"/>
    </source>
</evidence>
<feature type="domain" description="PAS" evidence="9">
    <location>
        <begin position="64"/>
        <end position="119"/>
    </location>
</feature>
<proteinExistence type="predicted"/>
<dbReference type="SMART" id="SM00387">
    <property type="entry name" value="HATPase_c"/>
    <property type="match status" value="1"/>
</dbReference>
<dbReference type="SUPFAM" id="SSF55874">
    <property type="entry name" value="ATPase domain of HSP90 chaperone/DNA topoisomerase II/histidine kinase"/>
    <property type="match status" value="1"/>
</dbReference>
<protein>
    <recommendedName>
        <fullName evidence="2">histidine kinase</fullName>
        <ecNumber evidence="2">2.7.13.3</ecNumber>
    </recommendedName>
</protein>
<dbReference type="CDD" id="cd00082">
    <property type="entry name" value="HisKA"/>
    <property type="match status" value="1"/>
</dbReference>
<feature type="domain" description="Histidine kinase" evidence="8">
    <location>
        <begin position="179"/>
        <end position="391"/>
    </location>
</feature>
<evidence type="ECO:0000256" key="1">
    <source>
        <dbReference type="ARBA" id="ARBA00000085"/>
    </source>
</evidence>
<dbReference type="InterPro" id="IPR036890">
    <property type="entry name" value="HATPase_C_sf"/>
</dbReference>
<dbReference type="PROSITE" id="PS50112">
    <property type="entry name" value="PAS"/>
    <property type="match status" value="1"/>
</dbReference>
<organism evidence="10 11">
    <name type="scientific">Brumicola blandensis</name>
    <dbReference type="NCBI Taxonomy" id="3075611"/>
    <lineage>
        <taxon>Bacteria</taxon>
        <taxon>Pseudomonadati</taxon>
        <taxon>Pseudomonadota</taxon>
        <taxon>Gammaproteobacteria</taxon>
        <taxon>Alteromonadales</taxon>
        <taxon>Alteromonadaceae</taxon>
        <taxon>Brumicola</taxon>
    </lineage>
</organism>
<comment type="catalytic activity">
    <reaction evidence="1">
        <text>ATP + protein L-histidine = ADP + protein N-phospho-L-histidine.</text>
        <dbReference type="EC" id="2.7.13.3"/>
    </reaction>
</comment>
<reference evidence="10 11" key="1">
    <citation type="submission" date="2023-09" db="EMBL/GenBank/DDBJ databases">
        <authorList>
            <person name="Rey-Velasco X."/>
        </authorList>
    </citation>
    <scope>NUCLEOTIDE SEQUENCE [LARGE SCALE GENOMIC DNA]</scope>
    <source>
        <strain evidence="10 11">W409</strain>
    </source>
</reference>
<keyword evidence="6" id="KW-0902">Two-component regulatory system</keyword>
<evidence type="ECO:0000259" key="8">
    <source>
        <dbReference type="PROSITE" id="PS50109"/>
    </source>
</evidence>
<keyword evidence="7" id="KW-0472">Membrane</keyword>
<keyword evidence="3" id="KW-0597">Phosphoprotein</keyword>
<keyword evidence="5" id="KW-0418">Kinase</keyword>
<dbReference type="Pfam" id="PF13188">
    <property type="entry name" value="PAS_8"/>
    <property type="match status" value="1"/>
</dbReference>
<dbReference type="CDD" id="cd00130">
    <property type="entry name" value="PAS"/>
    <property type="match status" value="1"/>
</dbReference>
<dbReference type="InterPro" id="IPR003661">
    <property type="entry name" value="HisK_dim/P_dom"/>
</dbReference>
<dbReference type="Pfam" id="PF00512">
    <property type="entry name" value="HisKA"/>
    <property type="match status" value="1"/>
</dbReference>
<dbReference type="InterPro" id="IPR036097">
    <property type="entry name" value="HisK_dim/P_sf"/>
</dbReference>
<dbReference type="EC" id="2.7.13.3" evidence="2"/>
<dbReference type="GO" id="GO:0005524">
    <property type="term" value="F:ATP binding"/>
    <property type="evidence" value="ECO:0007669"/>
    <property type="project" value="UniProtKB-KW"/>
</dbReference>
<dbReference type="InterPro" id="IPR005467">
    <property type="entry name" value="His_kinase_dom"/>
</dbReference>
<evidence type="ECO:0000256" key="4">
    <source>
        <dbReference type="ARBA" id="ARBA00022679"/>
    </source>
</evidence>
<dbReference type="Gene3D" id="1.10.287.130">
    <property type="match status" value="1"/>
</dbReference>
<evidence type="ECO:0000256" key="2">
    <source>
        <dbReference type="ARBA" id="ARBA00012438"/>
    </source>
</evidence>
<dbReference type="InterPro" id="IPR050351">
    <property type="entry name" value="BphY/WalK/GraS-like"/>
</dbReference>
<sequence length="412" mass="45673">MSQFNQSFFVIEPQNPFSVGMNDSTVFQPVSLEKPSSLIRVGTQARVEVKEHDEKDSVEELQNKAKRLNHLLEVMPAGVIVLDQFGRIKQANQQAVELLGEPLEKELWREIIHRSFKPQADDGHEVSLRDGRKVKLSITPLVEEKGQLIVITDLTETRELQSRISHLQRLSSLGKMVASLAHQVRTPLSSAMLYAANLRSLNLNNDMADRFTTNLQNRLKDLESQVNDMLLFAKSGEQQIVAPLTLYQVMVNSVEAVDALLGTKSIHLKLDDKPLDAELMGNETALTGAISNLLHNAIQVSKEGDVIHVNCDVVNEDDVNYIRIKVKDQGCGLSSEQIDRIFEPFFTTKSQGTGLGLAVVKSVAKSHKGFIRAENNQHKGACFTLMLPCLSSASKAVTITPQTKKIEYGAAI</sequence>
<keyword evidence="4" id="KW-0808">Transferase</keyword>
<dbReference type="GO" id="GO:0004721">
    <property type="term" value="F:phosphoprotein phosphatase activity"/>
    <property type="evidence" value="ECO:0007669"/>
    <property type="project" value="TreeGrafter"/>
</dbReference>
<dbReference type="SUPFAM" id="SSF47384">
    <property type="entry name" value="Homodimeric domain of signal transducing histidine kinase"/>
    <property type="match status" value="1"/>
</dbReference>
<dbReference type="GO" id="GO:0016036">
    <property type="term" value="P:cellular response to phosphate starvation"/>
    <property type="evidence" value="ECO:0007669"/>
    <property type="project" value="TreeGrafter"/>
</dbReference>
<dbReference type="EMBL" id="JAVRIE010000003">
    <property type="protein sequence ID" value="MDT0582833.1"/>
    <property type="molecule type" value="Genomic_DNA"/>
</dbReference>
<dbReference type="Pfam" id="PF02518">
    <property type="entry name" value="HATPase_c"/>
    <property type="match status" value="1"/>
</dbReference>
<dbReference type="PROSITE" id="PS50109">
    <property type="entry name" value="HIS_KIN"/>
    <property type="match status" value="1"/>
</dbReference>
<evidence type="ECO:0000313" key="10">
    <source>
        <dbReference type="EMBL" id="MDT0582833.1"/>
    </source>
</evidence>
<dbReference type="InterPro" id="IPR000014">
    <property type="entry name" value="PAS"/>
</dbReference>
<keyword evidence="10" id="KW-0067">ATP-binding</keyword>
<dbReference type="GO" id="GO:0005886">
    <property type="term" value="C:plasma membrane"/>
    <property type="evidence" value="ECO:0007669"/>
    <property type="project" value="TreeGrafter"/>
</dbReference>
<dbReference type="SUPFAM" id="SSF55785">
    <property type="entry name" value="PYP-like sensor domain (PAS domain)"/>
    <property type="match status" value="1"/>
</dbReference>
<keyword evidence="10" id="KW-0547">Nucleotide-binding</keyword>
<evidence type="ECO:0000256" key="6">
    <source>
        <dbReference type="ARBA" id="ARBA00023012"/>
    </source>
</evidence>
<evidence type="ECO:0000313" key="11">
    <source>
        <dbReference type="Proteomes" id="UP001249020"/>
    </source>
</evidence>
<dbReference type="PANTHER" id="PTHR45453">
    <property type="entry name" value="PHOSPHATE REGULON SENSOR PROTEIN PHOR"/>
    <property type="match status" value="1"/>
</dbReference>
<dbReference type="PANTHER" id="PTHR45453:SF1">
    <property type="entry name" value="PHOSPHATE REGULON SENSOR PROTEIN PHOR"/>
    <property type="match status" value="1"/>
</dbReference>
<dbReference type="InterPro" id="IPR004358">
    <property type="entry name" value="Sig_transdc_His_kin-like_C"/>
</dbReference>
<name>A0AAW8R433_9ALTE</name>
<keyword evidence="11" id="KW-1185">Reference proteome</keyword>
<evidence type="ECO:0000256" key="3">
    <source>
        <dbReference type="ARBA" id="ARBA00022553"/>
    </source>
</evidence>
<accession>A0AAW8R433</accession>
<dbReference type="Gene3D" id="3.30.565.10">
    <property type="entry name" value="Histidine kinase-like ATPase, C-terminal domain"/>
    <property type="match status" value="1"/>
</dbReference>
<dbReference type="Gene3D" id="3.30.450.20">
    <property type="entry name" value="PAS domain"/>
    <property type="match status" value="1"/>
</dbReference>
<dbReference type="InterPro" id="IPR035965">
    <property type="entry name" value="PAS-like_dom_sf"/>
</dbReference>
<dbReference type="AlphaFoldDB" id="A0AAW8R433"/>
<gene>
    <name evidence="10" type="ORF">RM544_09785</name>
</gene>
<dbReference type="GO" id="GO:0000155">
    <property type="term" value="F:phosphorelay sensor kinase activity"/>
    <property type="evidence" value="ECO:0007669"/>
    <property type="project" value="InterPro"/>
</dbReference>
<comment type="caution">
    <text evidence="10">The sequence shown here is derived from an EMBL/GenBank/DDBJ whole genome shotgun (WGS) entry which is preliminary data.</text>
</comment>
<dbReference type="SMART" id="SM00091">
    <property type="entry name" value="PAS"/>
    <property type="match status" value="1"/>
</dbReference>
<dbReference type="PRINTS" id="PR00344">
    <property type="entry name" value="BCTRLSENSOR"/>
</dbReference>
<dbReference type="SMART" id="SM00388">
    <property type="entry name" value="HisKA"/>
    <property type="match status" value="1"/>
</dbReference>
<dbReference type="InterPro" id="IPR003594">
    <property type="entry name" value="HATPase_dom"/>
</dbReference>
<dbReference type="Proteomes" id="UP001249020">
    <property type="component" value="Unassembled WGS sequence"/>
</dbReference>
<evidence type="ECO:0000256" key="7">
    <source>
        <dbReference type="ARBA" id="ARBA00023136"/>
    </source>
</evidence>